<name>A0A6J5S841_9CAUD</name>
<proteinExistence type="predicted"/>
<dbReference type="EMBL" id="LR797352">
    <property type="protein sequence ID" value="CAB4204978.1"/>
    <property type="molecule type" value="Genomic_DNA"/>
</dbReference>
<sequence length="629" mass="65806">MEAKPFHLQSPEGIAKEYAGNKQRIAQAMQSGLLDPTSALMAGMFIDRMRSAQFQEQGAPQTVAQQVFSPAQSAPQPGLGSLGAPQATPQMAPQQAPQQAPPPQMGMAEGGLADLPVPDSMYDEPSTDAQQYGGGGVVAFADKGLATDTKSVAATDKVKIDNLNTLIRNSRGAERDSLVAARDALLQQAWNARNGAPGWTPEEPVAPSEADLSATHGRGVALRKQLTDQGNWEVARTQVGPGIIKGLNSFLSPPSAAAEEGARFHPNYPVGTPLSVVAQQPGGGALPAPWGTGAPVSLPTPAAGPAGASTNRAGLVAPSVNPSAPRARGPGGPGGGGRAPAVSAAPAAPVVPTMQDLVGTATGAGAPGAVDTSGFLDAYKNSVGTPPTANTKRQDALDAYYEKQMSPEAMAKQKKEDMWTALAQMGLGMMSTKSPNFLQSVGEAGAAALPGLREAVKDRKAREAAGLQALAQSETSRSAAELQRWGLSADRADKLATFMQTERGQQMDADLKRQGYEIQARIAKLNAEMDKYRTDTQLMSARESNATSVKVEGMRARGNGSEKAIEVEYRLNQLDPVGMQTVYRNQGLRNAGFDPRNPDDPRYQSNPGTPAEQLAKARRLTTVLTPPGR</sequence>
<evidence type="ECO:0000313" key="3">
    <source>
        <dbReference type="EMBL" id="CAB4195727.1"/>
    </source>
</evidence>
<feature type="region of interest" description="Disordered" evidence="1">
    <location>
        <begin position="588"/>
        <end position="629"/>
    </location>
</feature>
<gene>
    <name evidence="2" type="ORF">UFOVP1195_35</name>
    <name evidence="3" type="ORF">UFOVP1288_35</name>
    <name evidence="4" type="ORF">UFOVP1409_35</name>
</gene>
<organism evidence="4">
    <name type="scientific">uncultured Caudovirales phage</name>
    <dbReference type="NCBI Taxonomy" id="2100421"/>
    <lineage>
        <taxon>Viruses</taxon>
        <taxon>Duplodnaviria</taxon>
        <taxon>Heunggongvirae</taxon>
        <taxon>Uroviricota</taxon>
        <taxon>Caudoviricetes</taxon>
        <taxon>Peduoviridae</taxon>
        <taxon>Maltschvirus</taxon>
        <taxon>Maltschvirus maltsch</taxon>
    </lineage>
</organism>
<feature type="compositionally biased region" description="Low complexity" evidence="1">
    <location>
        <begin position="84"/>
        <end position="98"/>
    </location>
</feature>
<dbReference type="EMBL" id="LR797149">
    <property type="protein sequence ID" value="CAB4190088.1"/>
    <property type="molecule type" value="Genomic_DNA"/>
</dbReference>
<reference evidence="4" key="1">
    <citation type="submission" date="2020-05" db="EMBL/GenBank/DDBJ databases">
        <authorList>
            <person name="Chiriac C."/>
            <person name="Salcher M."/>
            <person name="Ghai R."/>
            <person name="Kavagutti S V."/>
        </authorList>
    </citation>
    <scope>NUCLEOTIDE SEQUENCE</scope>
</reference>
<dbReference type="EMBL" id="LR797238">
    <property type="protein sequence ID" value="CAB4195727.1"/>
    <property type="molecule type" value="Genomic_DNA"/>
</dbReference>
<accession>A0A6J5S841</accession>
<feature type="compositionally biased region" description="Polar residues" evidence="1">
    <location>
        <begin position="53"/>
        <end position="75"/>
    </location>
</feature>
<evidence type="ECO:0000313" key="4">
    <source>
        <dbReference type="EMBL" id="CAB4204978.1"/>
    </source>
</evidence>
<evidence type="ECO:0000313" key="2">
    <source>
        <dbReference type="EMBL" id="CAB4190088.1"/>
    </source>
</evidence>
<feature type="region of interest" description="Disordered" evidence="1">
    <location>
        <begin position="315"/>
        <end position="343"/>
    </location>
</feature>
<feature type="compositionally biased region" description="Gly residues" evidence="1">
    <location>
        <begin position="329"/>
        <end position="338"/>
    </location>
</feature>
<protein>
    <submittedName>
        <fullName evidence="4">Uncharacterized protein</fullName>
    </submittedName>
</protein>
<evidence type="ECO:0000256" key="1">
    <source>
        <dbReference type="SAM" id="MobiDB-lite"/>
    </source>
</evidence>
<feature type="region of interest" description="Disordered" evidence="1">
    <location>
        <begin position="53"/>
        <end position="129"/>
    </location>
</feature>